<sequence length="179" mass="18524">MERLTYRAAPGRVICAAAALALACAAPAFGAEAIIDRDGAAVETVLTGKVGEVEDVISVVLPSNIKMTIKTDEEGRLDEAGTRDVSVAVENESRSTKAVRLALYETTDDQRLLDEVVLSLNGQNIKQAVGGASGEVLLTGSIRPGEADTLTMSASPIGPAQTISAGTRSVRTVIKATVS</sequence>
<feature type="signal peptide" evidence="1">
    <location>
        <begin position="1"/>
        <end position="30"/>
    </location>
</feature>
<comment type="caution">
    <text evidence="2">The sequence shown here is derived from an EMBL/GenBank/DDBJ whole genome shotgun (WGS) entry which is preliminary data.</text>
</comment>
<evidence type="ECO:0000256" key="1">
    <source>
        <dbReference type="SAM" id="SignalP"/>
    </source>
</evidence>
<organism evidence="2 3">
    <name type="scientific">Enteroscipio rubneri</name>
    <dbReference type="NCBI Taxonomy" id="2070686"/>
    <lineage>
        <taxon>Bacteria</taxon>
        <taxon>Bacillati</taxon>
        <taxon>Actinomycetota</taxon>
        <taxon>Coriobacteriia</taxon>
        <taxon>Eggerthellales</taxon>
        <taxon>Eggerthellaceae</taxon>
        <taxon>Enteroscipio</taxon>
    </lineage>
</organism>
<reference evidence="3" key="1">
    <citation type="submission" date="2018-01" db="EMBL/GenBank/DDBJ databases">
        <title>Rubneribacter badeniensis gen. nov., sp. nov., and Colonibacter rubneri, gen. nov., sp. nov., WGS of new members of the Eggerthellaceae.</title>
        <authorList>
            <person name="Danylec N."/>
            <person name="Stoll D.A."/>
            <person name="Doetsch A."/>
            <person name="Kulling S.E."/>
            <person name="Huch M."/>
        </authorList>
    </citation>
    <scope>NUCLEOTIDE SEQUENCE [LARGE SCALE GENOMIC DNA]</scope>
    <source>
        <strain evidence="3">ResAG-96</strain>
    </source>
</reference>
<evidence type="ECO:0000313" key="2">
    <source>
        <dbReference type="EMBL" id="PNV66860.1"/>
    </source>
</evidence>
<keyword evidence="1" id="KW-0732">Signal</keyword>
<keyword evidence="3" id="KW-1185">Reference proteome</keyword>
<dbReference type="EMBL" id="PPEK01000019">
    <property type="protein sequence ID" value="PNV66860.1"/>
    <property type="molecule type" value="Genomic_DNA"/>
</dbReference>
<dbReference type="AlphaFoldDB" id="A0A2K2U9L5"/>
<evidence type="ECO:0000313" key="3">
    <source>
        <dbReference type="Proteomes" id="UP000236197"/>
    </source>
</evidence>
<name>A0A2K2U9L5_9ACTN</name>
<accession>A0A2K2U9L5</accession>
<protein>
    <submittedName>
        <fullName evidence="2">Uncharacterized protein</fullName>
    </submittedName>
</protein>
<feature type="chain" id="PRO_5014418674" evidence="1">
    <location>
        <begin position="31"/>
        <end position="179"/>
    </location>
</feature>
<dbReference type="Proteomes" id="UP000236197">
    <property type="component" value="Unassembled WGS sequence"/>
</dbReference>
<gene>
    <name evidence="2" type="ORF">C2L71_11075</name>
</gene>
<dbReference type="PROSITE" id="PS51257">
    <property type="entry name" value="PROKAR_LIPOPROTEIN"/>
    <property type="match status" value="1"/>
</dbReference>
<dbReference type="RefSeq" id="WP_103265817.1">
    <property type="nucleotide sequence ID" value="NZ_CABMLE010000019.1"/>
</dbReference>
<proteinExistence type="predicted"/>